<sequence length="293" mass="29525">MCDLATASLIATGLGTAAQAKAASQTRKAMNNVQAAESLRQKKMREEANAMFNESLGSEGQANTIKAEDKAIADRQAAAAAAQGTGSAADIGSSYDNKSQVVADESRVRGSAGKAASGMEAAAKAKLAGFGDAAQLNAIKNARMRLGQGIIAGNMAGSAAASGAELDFASHAGDNMKNIGSALSTIGTLTGMAAGAGVGSTTAEELANAEVASKGGLLGSDGTVLTGSSGGATGVFNPKTGAWNAVKDVKNIDFKNWVNQSHLDWANKPSYMKLFGNAPTGYVAAPSWFDKLK</sequence>
<reference evidence="1" key="1">
    <citation type="submission" date="2020-04" db="EMBL/GenBank/DDBJ databases">
        <authorList>
            <person name="Chiriac C."/>
            <person name="Salcher M."/>
            <person name="Ghai R."/>
            <person name="Kavagutti S V."/>
        </authorList>
    </citation>
    <scope>NUCLEOTIDE SEQUENCE</scope>
</reference>
<dbReference type="EMBL" id="LR796363">
    <property type="protein sequence ID" value="CAB4138855.1"/>
    <property type="molecule type" value="Genomic_DNA"/>
</dbReference>
<evidence type="ECO:0000313" key="1">
    <source>
        <dbReference type="EMBL" id="CAB4138855.1"/>
    </source>
</evidence>
<gene>
    <name evidence="1" type="ORF">UFOVP341_38</name>
</gene>
<protein>
    <submittedName>
        <fullName evidence="1">Uncharacterized protein</fullName>
    </submittedName>
</protein>
<name>A0A6J5LWI9_9CAUD</name>
<proteinExistence type="predicted"/>
<organism evidence="1">
    <name type="scientific">uncultured Caudovirales phage</name>
    <dbReference type="NCBI Taxonomy" id="2100421"/>
    <lineage>
        <taxon>Viruses</taxon>
        <taxon>Duplodnaviria</taxon>
        <taxon>Heunggongvirae</taxon>
        <taxon>Uroviricota</taxon>
        <taxon>Caudoviricetes</taxon>
        <taxon>Peduoviridae</taxon>
        <taxon>Maltschvirus</taxon>
        <taxon>Maltschvirus maltsch</taxon>
    </lineage>
</organism>
<accession>A0A6J5LWI9</accession>